<name>A0A6I8SF58_XENTR</name>
<organism evidence="3">
    <name type="scientific">Xenopus tropicalis</name>
    <name type="common">Western clawed frog</name>
    <name type="synonym">Silurana tropicalis</name>
    <dbReference type="NCBI Taxonomy" id="8364"/>
    <lineage>
        <taxon>Eukaryota</taxon>
        <taxon>Metazoa</taxon>
        <taxon>Chordata</taxon>
        <taxon>Craniata</taxon>
        <taxon>Vertebrata</taxon>
        <taxon>Euteleostomi</taxon>
        <taxon>Amphibia</taxon>
        <taxon>Batrachia</taxon>
        <taxon>Anura</taxon>
        <taxon>Pipoidea</taxon>
        <taxon>Pipidae</taxon>
        <taxon>Xenopodinae</taxon>
        <taxon>Xenopus</taxon>
        <taxon>Silurana</taxon>
    </lineage>
</organism>
<dbReference type="Ensembl" id="ENSXETT00000085921">
    <property type="protein sequence ID" value="ENSXETP00000093428"/>
    <property type="gene ID" value="ENSXETG00000039214"/>
</dbReference>
<dbReference type="InParanoid" id="A0A6I8SF58"/>
<sequence length="184" mass="19645">METMHPRLLCIPFLLGILGLAQGQFKGQGSVVTFHSQLQPVSTTFSKIVPGATFQSQLQPVSTTFSKIVPGATFQSQLQPVSTTFSKIVPVATLSAGMPPVINVADREPIEKIIAMPMTRPAAKEAIVGAVPASGLTLAKEEPWPWHGGKSGKHGHGHHFGGKKKHGKGGHHKFGGGKHKHRHH</sequence>
<feature type="signal peptide" evidence="2">
    <location>
        <begin position="1"/>
        <end position="23"/>
    </location>
</feature>
<proteinExistence type="predicted"/>
<dbReference type="AlphaFoldDB" id="A0A6I8SF58"/>
<dbReference type="Bgee" id="ENSXETG00000039214">
    <property type="expression patterns" value="Expressed in skeletal muscle tissue"/>
</dbReference>
<keyword evidence="2" id="KW-0732">Signal</keyword>
<protein>
    <submittedName>
        <fullName evidence="3">Uncharacterized protein</fullName>
    </submittedName>
</protein>
<reference evidence="3" key="1">
    <citation type="journal article" date="2010" name="Science">
        <title>The genome of the Western clawed frog Xenopus tropicalis.</title>
        <authorList>
            <person name="Hellsten U."/>
            <person name="Harland R.M."/>
            <person name="Gilchrist M.J."/>
            <person name="Hendrix D."/>
            <person name="Jurka J."/>
            <person name="Kapitonov V."/>
            <person name="Ovcharenko I."/>
            <person name="Putnam N.H."/>
            <person name="Shu S."/>
            <person name="Taher L."/>
            <person name="Blitz I.L."/>
            <person name="Blumberg B."/>
            <person name="Dichmann D.S."/>
            <person name="Dubchak I."/>
            <person name="Amaya E."/>
            <person name="Detter J.C."/>
            <person name="Fletcher R."/>
            <person name="Gerhard D.S."/>
            <person name="Goodstein D."/>
            <person name="Graves T."/>
            <person name="Grigoriev I.V."/>
            <person name="Grimwood J."/>
            <person name="Kawashima T."/>
            <person name="Lindquist E."/>
            <person name="Lucas S.M."/>
            <person name="Mead P.E."/>
            <person name="Mitros T."/>
            <person name="Ogino H."/>
            <person name="Ohta Y."/>
            <person name="Poliakov A.V."/>
            <person name="Pollet N."/>
            <person name="Robert J."/>
            <person name="Salamov A."/>
            <person name="Sater A.K."/>
            <person name="Schmutz J."/>
            <person name="Terry A."/>
            <person name="Vize P.D."/>
            <person name="Warren W.C."/>
            <person name="Wells D."/>
            <person name="Wills A."/>
            <person name="Wilson R.K."/>
            <person name="Zimmerman L.B."/>
            <person name="Zorn A.M."/>
            <person name="Grainger R."/>
            <person name="Grammer T."/>
            <person name="Khokha M.K."/>
            <person name="Richardson P.M."/>
            <person name="Rokhsar D.S."/>
        </authorList>
    </citation>
    <scope>NUCLEOTIDE SEQUENCE [LARGE SCALE GENOMIC DNA]</scope>
    <source>
        <strain evidence="3">Nigerian</strain>
    </source>
</reference>
<feature type="compositionally biased region" description="Basic residues" evidence="1">
    <location>
        <begin position="150"/>
        <end position="184"/>
    </location>
</feature>
<feature type="chain" id="PRO_5030155969" evidence="2">
    <location>
        <begin position="24"/>
        <end position="184"/>
    </location>
</feature>
<accession>A0A6I8SF58</accession>
<evidence type="ECO:0000256" key="1">
    <source>
        <dbReference type="SAM" id="MobiDB-lite"/>
    </source>
</evidence>
<reference evidence="3" key="2">
    <citation type="submission" date="2020-05" db="UniProtKB">
        <authorList>
            <consortium name="Ensembl"/>
        </authorList>
    </citation>
    <scope>IDENTIFICATION</scope>
</reference>
<evidence type="ECO:0000256" key="2">
    <source>
        <dbReference type="SAM" id="SignalP"/>
    </source>
</evidence>
<feature type="region of interest" description="Disordered" evidence="1">
    <location>
        <begin position="143"/>
        <end position="184"/>
    </location>
</feature>
<evidence type="ECO:0000313" key="3">
    <source>
        <dbReference type="Ensembl" id="ENSXETP00000093428"/>
    </source>
</evidence>